<feature type="transmembrane region" description="Helical" evidence="1">
    <location>
        <begin position="12"/>
        <end position="31"/>
    </location>
</feature>
<keyword evidence="1" id="KW-0472">Membrane</keyword>
<keyword evidence="1" id="KW-0812">Transmembrane</keyword>
<evidence type="ECO:0000313" key="3">
    <source>
        <dbReference type="Proteomes" id="UP001589670"/>
    </source>
</evidence>
<sequence length="187" mass="21964">MFNPAEYSLDAAKLVISILTPITVAFVGYFLNQRLKSIDNAQWQSRKITEKRIELYDDIAPDLNKVFCFCTFLGYWKDISPQDVLTTKRNLDKKVNIYRHLLSDDFYELYNEFIHLAFTTFTGWGEDAKIQAWIANGMADRRIHANYKWEAAYDDMFQENTIASSKKFQQTYFDMMNALRNCIGLDE</sequence>
<accession>A0ABV5I066</accession>
<evidence type="ECO:0000313" key="2">
    <source>
        <dbReference type="EMBL" id="MFB9150064.1"/>
    </source>
</evidence>
<organism evidence="2 3">
    <name type="scientific">Roseovarius ramblicola</name>
    <dbReference type="NCBI Taxonomy" id="2022336"/>
    <lineage>
        <taxon>Bacteria</taxon>
        <taxon>Pseudomonadati</taxon>
        <taxon>Pseudomonadota</taxon>
        <taxon>Alphaproteobacteria</taxon>
        <taxon>Rhodobacterales</taxon>
        <taxon>Roseobacteraceae</taxon>
        <taxon>Roseovarius</taxon>
    </lineage>
</organism>
<protein>
    <recommendedName>
        <fullName evidence="4">DUF4760 domain-containing protein</fullName>
    </recommendedName>
</protein>
<dbReference type="RefSeq" id="WP_377069602.1">
    <property type="nucleotide sequence ID" value="NZ_JBHMEC010000015.1"/>
</dbReference>
<proteinExistence type="predicted"/>
<evidence type="ECO:0008006" key="4">
    <source>
        <dbReference type="Google" id="ProtNLM"/>
    </source>
</evidence>
<dbReference type="Proteomes" id="UP001589670">
    <property type="component" value="Unassembled WGS sequence"/>
</dbReference>
<dbReference type="EMBL" id="JBHMEC010000015">
    <property type="protein sequence ID" value="MFB9150064.1"/>
    <property type="molecule type" value="Genomic_DNA"/>
</dbReference>
<reference evidence="2 3" key="1">
    <citation type="submission" date="2024-09" db="EMBL/GenBank/DDBJ databases">
        <authorList>
            <person name="Sun Q."/>
            <person name="Mori K."/>
        </authorList>
    </citation>
    <scope>NUCLEOTIDE SEQUENCE [LARGE SCALE GENOMIC DNA]</scope>
    <source>
        <strain evidence="2 3">CECT 9424</strain>
    </source>
</reference>
<keyword evidence="3" id="KW-1185">Reference proteome</keyword>
<comment type="caution">
    <text evidence="2">The sequence shown here is derived from an EMBL/GenBank/DDBJ whole genome shotgun (WGS) entry which is preliminary data.</text>
</comment>
<evidence type="ECO:0000256" key="1">
    <source>
        <dbReference type="SAM" id="Phobius"/>
    </source>
</evidence>
<name>A0ABV5I066_9RHOB</name>
<keyword evidence="1" id="KW-1133">Transmembrane helix</keyword>
<gene>
    <name evidence="2" type="ORF">ACFFU4_09925</name>
</gene>